<proteinExistence type="inferred from homology"/>
<reference evidence="8" key="2">
    <citation type="submission" date="2020-11" db="EMBL/GenBank/DDBJ databases">
        <authorList>
            <consortium name="NCBI Pathogen Detection Project"/>
        </authorList>
    </citation>
    <scope>NUCLEOTIDE SEQUENCE</scope>
    <source>
        <strain evidence="8">D3612</strain>
    </source>
</reference>
<dbReference type="InterPro" id="IPR005017">
    <property type="entry name" value="OMPP1/FadL/TodX"/>
</dbReference>
<dbReference type="AlphaFoldDB" id="A0AAN5R330"/>
<sequence>MKIRHKPLRTLVSTAVLGVLATGTLNAGGFSLYTEGAGYTAGNFAAGVAAEAADASTGWYNPAGLVLIRDQQAVFAGVGVFPTAKLSGISTYSTINPPPFPSFVYSEAFNNINGAEDAFVPSFHYALPLGENATFGLSVVSPFGLATDWGPDSPVRYQATFTELITTNVSPEIGGRLTEHVALGAGLDLQYARVKYNRILGAPNVLNALDLNPMLADSLTYNKGHSFGVGFHVGVLGMFNDNHTRLGVNYQSEMRHEFYGYSRLTGPLASPGNILVPFLFPAPGVFQSDDLFSNAIDLPDVVTISAYHDVNDKFALLGSLVYTAWSSFKTVQLSNVAAPRFAANGAVSQVKAISISPQNYSDTLRVALGANYHVNDKLMLRVGGGYDPTPTNDVDRDVRLPDADRWALSAGAHYQATNNIGLDIGYTYLFAADDATINRTDAFTATTSYNVTATGTARASLVGVQATWVIDKEPPAPTK</sequence>
<dbReference type="PANTHER" id="PTHR35093:SF8">
    <property type="entry name" value="OUTER MEMBRANE PROTEIN NMB0088-RELATED"/>
    <property type="match status" value="1"/>
</dbReference>
<reference evidence="8" key="1">
    <citation type="journal article" date="2018" name="Genome Biol.">
        <title>SKESA: strategic k-mer extension for scrupulous assemblies.</title>
        <authorList>
            <person name="Souvorov A."/>
            <person name="Agarwala R."/>
            <person name="Lipman D.J."/>
        </authorList>
    </citation>
    <scope>NUCLEOTIDE SEQUENCE</scope>
    <source>
        <strain evidence="8">D3612</strain>
    </source>
</reference>
<dbReference type="EMBL" id="DACSEI010000001">
    <property type="protein sequence ID" value="HAT1594911.1"/>
    <property type="molecule type" value="Genomic_DNA"/>
</dbReference>
<evidence type="ECO:0000256" key="6">
    <source>
        <dbReference type="ARBA" id="ARBA00023136"/>
    </source>
</evidence>
<accession>A0AAN5R330</accession>
<keyword evidence="4" id="KW-0812">Transmembrane</keyword>
<protein>
    <submittedName>
        <fullName evidence="8">Outer membrane beta-barrel protein</fullName>
    </submittedName>
</protein>
<dbReference type="GO" id="GO:0015483">
    <property type="term" value="F:long-chain fatty acid transporting porin activity"/>
    <property type="evidence" value="ECO:0007669"/>
    <property type="project" value="TreeGrafter"/>
</dbReference>
<organism evidence="8 9">
    <name type="scientific">Legionella pneumophila</name>
    <dbReference type="NCBI Taxonomy" id="446"/>
    <lineage>
        <taxon>Bacteria</taxon>
        <taxon>Pseudomonadati</taxon>
        <taxon>Pseudomonadota</taxon>
        <taxon>Gammaproteobacteria</taxon>
        <taxon>Legionellales</taxon>
        <taxon>Legionellaceae</taxon>
        <taxon>Legionella</taxon>
    </lineage>
</organism>
<keyword evidence="7" id="KW-0998">Cell outer membrane</keyword>
<evidence type="ECO:0000313" key="8">
    <source>
        <dbReference type="EMBL" id="HAT1594911.1"/>
    </source>
</evidence>
<evidence type="ECO:0000256" key="5">
    <source>
        <dbReference type="ARBA" id="ARBA00022729"/>
    </source>
</evidence>
<dbReference type="Pfam" id="PF03349">
    <property type="entry name" value="Toluene_X"/>
    <property type="match status" value="1"/>
</dbReference>
<dbReference type="PANTHER" id="PTHR35093">
    <property type="entry name" value="OUTER MEMBRANE PROTEIN NMB0088-RELATED"/>
    <property type="match status" value="1"/>
</dbReference>
<name>A0AAN5R330_LEGPN</name>
<keyword evidence="3" id="KW-1134">Transmembrane beta strand</keyword>
<evidence type="ECO:0000313" key="9">
    <source>
        <dbReference type="Proteomes" id="UP000861567"/>
    </source>
</evidence>
<evidence type="ECO:0000256" key="2">
    <source>
        <dbReference type="ARBA" id="ARBA00008163"/>
    </source>
</evidence>
<dbReference type="Proteomes" id="UP000861567">
    <property type="component" value="Unassembled WGS sequence"/>
</dbReference>
<keyword evidence="6" id="KW-0472">Membrane</keyword>
<comment type="subcellular location">
    <subcellularLocation>
        <location evidence="1">Cell outer membrane</location>
        <topology evidence="1">Multi-pass membrane protein</topology>
    </subcellularLocation>
</comment>
<dbReference type="GO" id="GO:0009279">
    <property type="term" value="C:cell outer membrane"/>
    <property type="evidence" value="ECO:0007669"/>
    <property type="project" value="UniProtKB-SubCell"/>
</dbReference>
<comment type="similarity">
    <text evidence="2">Belongs to the OmpP1/FadL family.</text>
</comment>
<dbReference type="Gene3D" id="2.40.160.60">
    <property type="entry name" value="Outer membrane protein transport protein (OMPP1/FadL/TodX)"/>
    <property type="match status" value="1"/>
</dbReference>
<evidence type="ECO:0000256" key="1">
    <source>
        <dbReference type="ARBA" id="ARBA00004571"/>
    </source>
</evidence>
<evidence type="ECO:0000256" key="7">
    <source>
        <dbReference type="ARBA" id="ARBA00023237"/>
    </source>
</evidence>
<dbReference type="SUPFAM" id="SSF56935">
    <property type="entry name" value="Porins"/>
    <property type="match status" value="1"/>
</dbReference>
<keyword evidence="5" id="KW-0732">Signal</keyword>
<evidence type="ECO:0000256" key="3">
    <source>
        <dbReference type="ARBA" id="ARBA00022452"/>
    </source>
</evidence>
<evidence type="ECO:0000256" key="4">
    <source>
        <dbReference type="ARBA" id="ARBA00022692"/>
    </source>
</evidence>
<comment type="caution">
    <text evidence="8">The sequence shown here is derived from an EMBL/GenBank/DDBJ whole genome shotgun (WGS) entry which is preliminary data.</text>
</comment>
<gene>
    <name evidence="8" type="ORF">I8Y58_000089</name>
</gene>